<keyword evidence="1" id="KW-0812">Transmembrane</keyword>
<feature type="transmembrane region" description="Helical" evidence="1">
    <location>
        <begin position="65"/>
        <end position="83"/>
    </location>
</feature>
<keyword evidence="1" id="KW-1133">Transmembrane helix</keyword>
<dbReference type="AlphaFoldDB" id="A0AAW7YYW6"/>
<organism evidence="2 3">
    <name type="scientific">Alteromonas stellipolaris</name>
    <dbReference type="NCBI Taxonomy" id="233316"/>
    <lineage>
        <taxon>Bacteria</taxon>
        <taxon>Pseudomonadati</taxon>
        <taxon>Pseudomonadota</taxon>
        <taxon>Gammaproteobacteria</taxon>
        <taxon>Alteromonadales</taxon>
        <taxon>Alteromonadaceae</taxon>
        <taxon>Alteromonas/Salinimonas group</taxon>
        <taxon>Alteromonas</taxon>
    </lineage>
</organism>
<gene>
    <name evidence="2" type="ORF">Q4527_00965</name>
</gene>
<proteinExistence type="predicted"/>
<name>A0AAW7YYW6_9ALTE</name>
<keyword evidence="1" id="KW-0472">Membrane</keyword>
<comment type="caution">
    <text evidence="2">The sequence shown here is derived from an EMBL/GenBank/DDBJ whole genome shotgun (WGS) entry which is preliminary data.</text>
</comment>
<accession>A0AAW7YYW6</accession>
<dbReference type="Proteomes" id="UP001170717">
    <property type="component" value="Unassembled WGS sequence"/>
</dbReference>
<reference evidence="2" key="1">
    <citation type="submission" date="2023-07" db="EMBL/GenBank/DDBJ databases">
        <title>Genome content predicts the carbon catabolic preferences of heterotrophic bacteria.</title>
        <authorList>
            <person name="Gralka M."/>
        </authorList>
    </citation>
    <scope>NUCLEOTIDE SEQUENCE</scope>
    <source>
        <strain evidence="2">F2M12</strain>
    </source>
</reference>
<protein>
    <submittedName>
        <fullName evidence="2">Uncharacterized protein</fullName>
    </submittedName>
</protein>
<dbReference type="RefSeq" id="WP_303537824.1">
    <property type="nucleotide sequence ID" value="NZ_JAUOQI010000001.1"/>
</dbReference>
<evidence type="ECO:0000313" key="3">
    <source>
        <dbReference type="Proteomes" id="UP001170717"/>
    </source>
</evidence>
<feature type="transmembrane region" description="Helical" evidence="1">
    <location>
        <begin position="6"/>
        <end position="27"/>
    </location>
</feature>
<evidence type="ECO:0000256" key="1">
    <source>
        <dbReference type="SAM" id="Phobius"/>
    </source>
</evidence>
<dbReference type="EMBL" id="JAUOQI010000001">
    <property type="protein sequence ID" value="MDO6575940.1"/>
    <property type="molecule type" value="Genomic_DNA"/>
</dbReference>
<sequence>MIDKVLTFFTLYPWMFLIFGGLCILIINKKYSDIHVRGTSVTDPDGVGGQHDKMANESLQQQRKLFIFMVCLFSALTTIFFFLQ</sequence>
<evidence type="ECO:0000313" key="2">
    <source>
        <dbReference type="EMBL" id="MDO6575940.1"/>
    </source>
</evidence>